<organism evidence="4 5">
    <name type="scientific">Kiloniella litopenaei</name>
    <dbReference type="NCBI Taxonomy" id="1549748"/>
    <lineage>
        <taxon>Bacteria</taxon>
        <taxon>Pseudomonadati</taxon>
        <taxon>Pseudomonadota</taxon>
        <taxon>Alphaproteobacteria</taxon>
        <taxon>Rhodospirillales</taxon>
        <taxon>Kiloniellaceae</taxon>
        <taxon>Kiloniella</taxon>
    </lineage>
</organism>
<feature type="active site" evidence="3">
    <location>
        <position position="46"/>
    </location>
</feature>
<dbReference type="STRING" id="1549748.WH95_13875"/>
<keyword evidence="5" id="KW-1185">Reference proteome</keyword>
<dbReference type="EMBL" id="LANI01000020">
    <property type="protein sequence ID" value="KKJ76353.1"/>
    <property type="molecule type" value="Genomic_DNA"/>
</dbReference>
<dbReference type="Pfam" id="PF02567">
    <property type="entry name" value="PhzC-PhzF"/>
    <property type="match status" value="1"/>
</dbReference>
<dbReference type="GO" id="GO:0005737">
    <property type="term" value="C:cytoplasm"/>
    <property type="evidence" value="ECO:0007669"/>
    <property type="project" value="TreeGrafter"/>
</dbReference>
<dbReference type="PATRIC" id="fig|1549748.8.peg.1509"/>
<dbReference type="OrthoDB" id="9788221at2"/>
<comment type="similarity">
    <text evidence="1">Belongs to the PhzF family.</text>
</comment>
<keyword evidence="2 4" id="KW-0413">Isomerase</keyword>
<sequence length="260" mass="28310">MEIPLYQVDAFTDQVFKGNPAAVCPLDEWLPDDLLYKIAAENNLSETAFFVPTQQGYHLRWFTPTTEVDLCGHATLATAHVIATQLDRSATEILFESKSGVLKVTCDGGCYTLDFPARPPSVFDAISIVEDAIGVCPQATYKSSKLMAVLDDEASVLGVEPDFDKVAALPGDGLIITSTSRDFDYVARYFGPHCGIPEDPVTGSAHVVCAPYWKDRLGKSKMIAKQISKRGGVLEIEDCGDRILLTGSAALYLKGTIYLY</sequence>
<dbReference type="Gene3D" id="3.10.310.10">
    <property type="entry name" value="Diaminopimelate Epimerase, Chain A, domain 1"/>
    <property type="match status" value="2"/>
</dbReference>
<evidence type="ECO:0000256" key="2">
    <source>
        <dbReference type="ARBA" id="ARBA00023235"/>
    </source>
</evidence>
<comment type="caution">
    <text evidence="4">The sequence shown here is derived from an EMBL/GenBank/DDBJ whole genome shotgun (WGS) entry which is preliminary data.</text>
</comment>
<dbReference type="InterPro" id="IPR003719">
    <property type="entry name" value="Phenazine_PhzF-like"/>
</dbReference>
<reference evidence="4 5" key="1">
    <citation type="submission" date="2015-03" db="EMBL/GenBank/DDBJ databases">
        <title>Genome sequence of Kiloniella sp. P1-1, isolated from the gut microflora of Pacific white shrimp, Penaeus vannamei.</title>
        <authorList>
            <person name="Shao Z."/>
            <person name="Wang L."/>
            <person name="Li X."/>
        </authorList>
    </citation>
    <scope>NUCLEOTIDE SEQUENCE [LARGE SCALE GENOMIC DNA]</scope>
    <source>
        <strain evidence="4 5">P1-1</strain>
    </source>
</reference>
<proteinExistence type="inferred from homology"/>
<name>A0A0M2R9S2_9PROT</name>
<dbReference type="AlphaFoldDB" id="A0A0M2R9S2"/>
<gene>
    <name evidence="4" type="ORF">WH95_13875</name>
</gene>
<dbReference type="NCBIfam" id="TIGR00654">
    <property type="entry name" value="PhzF_family"/>
    <property type="match status" value="1"/>
</dbReference>
<evidence type="ECO:0000313" key="5">
    <source>
        <dbReference type="Proteomes" id="UP000034491"/>
    </source>
</evidence>
<protein>
    <submittedName>
        <fullName evidence="4">Isomerase</fullName>
    </submittedName>
</protein>
<dbReference type="Proteomes" id="UP000034491">
    <property type="component" value="Unassembled WGS sequence"/>
</dbReference>
<evidence type="ECO:0000256" key="1">
    <source>
        <dbReference type="ARBA" id="ARBA00008270"/>
    </source>
</evidence>
<evidence type="ECO:0000256" key="3">
    <source>
        <dbReference type="PIRSR" id="PIRSR016184-1"/>
    </source>
</evidence>
<evidence type="ECO:0000313" key="4">
    <source>
        <dbReference type="EMBL" id="KKJ76353.1"/>
    </source>
</evidence>
<dbReference type="GO" id="GO:0016853">
    <property type="term" value="F:isomerase activity"/>
    <property type="evidence" value="ECO:0007669"/>
    <property type="project" value="UniProtKB-KW"/>
</dbReference>
<dbReference type="PANTHER" id="PTHR13774:SF17">
    <property type="entry name" value="PHENAZINE BIOSYNTHESIS-LIKE DOMAIN-CONTAINING PROTEIN"/>
    <property type="match status" value="1"/>
</dbReference>
<dbReference type="SUPFAM" id="SSF54506">
    <property type="entry name" value="Diaminopimelate epimerase-like"/>
    <property type="match status" value="1"/>
</dbReference>
<dbReference type="PIRSF" id="PIRSF016184">
    <property type="entry name" value="PhzC_PhzF"/>
    <property type="match status" value="1"/>
</dbReference>
<accession>A0A0M2R9S2</accession>
<dbReference type="PANTHER" id="PTHR13774">
    <property type="entry name" value="PHENAZINE BIOSYNTHESIS PROTEIN"/>
    <property type="match status" value="1"/>
</dbReference>